<feature type="domain" description="NAD-dependent epimerase/dehydratase" evidence="1">
    <location>
        <begin position="3"/>
        <end position="210"/>
    </location>
</feature>
<reference evidence="2 3" key="1">
    <citation type="submission" date="2014-08" db="EMBL/GenBank/DDBJ databases">
        <authorList>
            <person name="Hassan Y.I."/>
            <person name="Lepp D."/>
            <person name="Zhou T."/>
        </authorList>
    </citation>
    <scope>NUCLEOTIDE SEQUENCE [LARGE SCALE GENOMIC DNA]</scope>
    <source>
        <strain evidence="2 3">IFO13584</strain>
    </source>
</reference>
<gene>
    <name evidence="2" type="ORF">JP75_10280</name>
</gene>
<evidence type="ECO:0000259" key="1">
    <source>
        <dbReference type="Pfam" id="PF01370"/>
    </source>
</evidence>
<keyword evidence="3" id="KW-1185">Reference proteome</keyword>
<dbReference type="InterPro" id="IPR036291">
    <property type="entry name" value="NAD(P)-bd_dom_sf"/>
</dbReference>
<dbReference type="AlphaFoldDB" id="A0A087M317"/>
<dbReference type="InterPro" id="IPR051783">
    <property type="entry name" value="NAD(P)-dependent_oxidoreduct"/>
</dbReference>
<dbReference type="SUPFAM" id="SSF51735">
    <property type="entry name" value="NAD(P)-binding Rossmann-fold domains"/>
    <property type="match status" value="1"/>
</dbReference>
<accession>A0A087M317</accession>
<dbReference type="InterPro" id="IPR001509">
    <property type="entry name" value="Epimerase_deHydtase"/>
</dbReference>
<dbReference type="PANTHER" id="PTHR48079">
    <property type="entry name" value="PROTEIN YEEZ"/>
    <property type="match status" value="1"/>
</dbReference>
<evidence type="ECO:0000313" key="2">
    <source>
        <dbReference type="EMBL" id="KFL31270.1"/>
    </source>
</evidence>
<dbReference type="Pfam" id="PF01370">
    <property type="entry name" value="Epimerase"/>
    <property type="match status" value="1"/>
</dbReference>
<comment type="caution">
    <text evidence="2">The sequence shown here is derived from an EMBL/GenBank/DDBJ whole genome shotgun (WGS) entry which is preliminary data.</text>
</comment>
<dbReference type="OrthoDB" id="9787292at2"/>
<dbReference type="CDD" id="cd05262">
    <property type="entry name" value="SDR_a7"/>
    <property type="match status" value="1"/>
</dbReference>
<dbReference type="STRING" id="46914.JP75_10280"/>
<dbReference type="GO" id="GO:0005737">
    <property type="term" value="C:cytoplasm"/>
    <property type="evidence" value="ECO:0007669"/>
    <property type="project" value="TreeGrafter"/>
</dbReference>
<dbReference type="EMBL" id="JQGC01000007">
    <property type="protein sequence ID" value="KFL31270.1"/>
    <property type="molecule type" value="Genomic_DNA"/>
</dbReference>
<organism evidence="2 3">
    <name type="scientific">Devosia riboflavina</name>
    <dbReference type="NCBI Taxonomy" id="46914"/>
    <lineage>
        <taxon>Bacteria</taxon>
        <taxon>Pseudomonadati</taxon>
        <taxon>Pseudomonadota</taxon>
        <taxon>Alphaproteobacteria</taxon>
        <taxon>Hyphomicrobiales</taxon>
        <taxon>Devosiaceae</taxon>
        <taxon>Devosia</taxon>
    </lineage>
</organism>
<dbReference type="GO" id="GO:0004029">
    <property type="term" value="F:aldehyde dehydrogenase (NAD+) activity"/>
    <property type="evidence" value="ECO:0007669"/>
    <property type="project" value="TreeGrafter"/>
</dbReference>
<dbReference type="Gene3D" id="3.40.50.720">
    <property type="entry name" value="NAD(P)-binding Rossmann-like Domain"/>
    <property type="match status" value="1"/>
</dbReference>
<sequence length="301" mass="31439">MRVFVTGATGFVGSAVVSELRAHGHEIIGLARSPEAQASLSQKGATPHVGSLTDLESLVAGARNADAVMHLAFIHDFSNFSTAAQTDAMAIATLGEALVGTGKKLIVTSGIGLLTPGKVLDENDLPNISGHGRLSEASAMAFADRGVAVGLVRLPPTVHGHGDHGFVPTLIDIARAKGSAGYVASGQNRWPAVHVADAARVYRKILETEADQTRYHPVAEQGIAFKDIAGMIGHKLGVPVVSVTREEASEHFGWIGNFAQLDIPADSALTRATLDWQPKGPSLLDDLETGTYFDAGRGGIS</sequence>
<name>A0A087M317_9HYPH</name>
<protein>
    <submittedName>
        <fullName evidence="2">3-beta hydroxysteroid dehydrogenase</fullName>
    </submittedName>
</protein>
<proteinExistence type="predicted"/>
<dbReference type="RefSeq" id="WP_035082365.1">
    <property type="nucleotide sequence ID" value="NZ_JQGC01000007.1"/>
</dbReference>
<dbReference type="PANTHER" id="PTHR48079:SF9">
    <property type="entry name" value="PUTATIVE-RELATED"/>
    <property type="match status" value="1"/>
</dbReference>
<evidence type="ECO:0000313" key="3">
    <source>
        <dbReference type="Proteomes" id="UP000028981"/>
    </source>
</evidence>
<dbReference type="Proteomes" id="UP000028981">
    <property type="component" value="Unassembled WGS sequence"/>
</dbReference>